<proteinExistence type="predicted"/>
<organism evidence="1 2">
    <name type="scientific">Rhipicephalus sanguineus</name>
    <name type="common">Brown dog tick</name>
    <name type="synonym">Ixodes sanguineus</name>
    <dbReference type="NCBI Taxonomy" id="34632"/>
    <lineage>
        <taxon>Eukaryota</taxon>
        <taxon>Metazoa</taxon>
        <taxon>Ecdysozoa</taxon>
        <taxon>Arthropoda</taxon>
        <taxon>Chelicerata</taxon>
        <taxon>Arachnida</taxon>
        <taxon>Acari</taxon>
        <taxon>Parasitiformes</taxon>
        <taxon>Ixodida</taxon>
        <taxon>Ixodoidea</taxon>
        <taxon>Ixodidae</taxon>
        <taxon>Rhipicephalinae</taxon>
        <taxon>Rhipicephalus</taxon>
        <taxon>Rhipicephalus</taxon>
    </lineage>
</organism>
<dbReference type="Proteomes" id="UP000821837">
    <property type="component" value="Unassembled WGS sequence"/>
</dbReference>
<evidence type="ECO:0000313" key="1">
    <source>
        <dbReference type="EMBL" id="KAH7943329.1"/>
    </source>
</evidence>
<sequence>MATTRLLNGAAGLVQNPGLDIIGKEKSSAGTQADGYYNGAVSYEALGGIDPKCGQIASRECSGSDEPFRK</sequence>
<accession>A0A9D4SQY2</accession>
<reference evidence="1" key="2">
    <citation type="submission" date="2021-09" db="EMBL/GenBank/DDBJ databases">
        <authorList>
            <person name="Jia N."/>
            <person name="Wang J."/>
            <person name="Shi W."/>
            <person name="Du L."/>
            <person name="Sun Y."/>
            <person name="Zhan W."/>
            <person name="Jiang J."/>
            <person name="Wang Q."/>
            <person name="Zhang B."/>
            <person name="Ji P."/>
            <person name="Sakyi L.B."/>
            <person name="Cui X."/>
            <person name="Yuan T."/>
            <person name="Jiang B."/>
            <person name="Yang W."/>
            <person name="Lam T.T.-Y."/>
            <person name="Chang Q."/>
            <person name="Ding S."/>
            <person name="Wang X."/>
            <person name="Zhu J."/>
            <person name="Ruan X."/>
            <person name="Zhao L."/>
            <person name="Wei J."/>
            <person name="Que T."/>
            <person name="Du C."/>
            <person name="Cheng J."/>
            <person name="Dai P."/>
            <person name="Han X."/>
            <person name="Huang E."/>
            <person name="Gao Y."/>
            <person name="Liu J."/>
            <person name="Shao H."/>
            <person name="Ye R."/>
            <person name="Li L."/>
            <person name="Wei W."/>
            <person name="Wang X."/>
            <person name="Wang C."/>
            <person name="Huo Q."/>
            <person name="Li W."/>
            <person name="Guo W."/>
            <person name="Chen H."/>
            <person name="Chen S."/>
            <person name="Zhou L."/>
            <person name="Zhou L."/>
            <person name="Ni X."/>
            <person name="Tian J."/>
            <person name="Zhou Y."/>
            <person name="Sheng Y."/>
            <person name="Liu T."/>
            <person name="Pan Y."/>
            <person name="Xia L."/>
            <person name="Li J."/>
            <person name="Zhao F."/>
            <person name="Cao W."/>
        </authorList>
    </citation>
    <scope>NUCLEOTIDE SEQUENCE</scope>
    <source>
        <strain evidence="1">Rsan-2018</strain>
        <tissue evidence="1">Larvae</tissue>
    </source>
</reference>
<gene>
    <name evidence="1" type="ORF">HPB52_006950</name>
</gene>
<reference evidence="1" key="1">
    <citation type="journal article" date="2020" name="Cell">
        <title>Large-Scale Comparative Analyses of Tick Genomes Elucidate Their Genetic Diversity and Vector Capacities.</title>
        <authorList>
            <consortium name="Tick Genome and Microbiome Consortium (TIGMIC)"/>
            <person name="Jia N."/>
            <person name="Wang J."/>
            <person name="Shi W."/>
            <person name="Du L."/>
            <person name="Sun Y."/>
            <person name="Zhan W."/>
            <person name="Jiang J.F."/>
            <person name="Wang Q."/>
            <person name="Zhang B."/>
            <person name="Ji P."/>
            <person name="Bell-Sakyi L."/>
            <person name="Cui X.M."/>
            <person name="Yuan T.T."/>
            <person name="Jiang B.G."/>
            <person name="Yang W.F."/>
            <person name="Lam T.T."/>
            <person name="Chang Q.C."/>
            <person name="Ding S.J."/>
            <person name="Wang X.J."/>
            <person name="Zhu J.G."/>
            <person name="Ruan X.D."/>
            <person name="Zhao L."/>
            <person name="Wei J.T."/>
            <person name="Ye R.Z."/>
            <person name="Que T.C."/>
            <person name="Du C.H."/>
            <person name="Zhou Y.H."/>
            <person name="Cheng J.X."/>
            <person name="Dai P.F."/>
            <person name="Guo W.B."/>
            <person name="Han X.H."/>
            <person name="Huang E.J."/>
            <person name="Li L.F."/>
            <person name="Wei W."/>
            <person name="Gao Y.C."/>
            <person name="Liu J.Z."/>
            <person name="Shao H.Z."/>
            <person name="Wang X."/>
            <person name="Wang C.C."/>
            <person name="Yang T.C."/>
            <person name="Huo Q.B."/>
            <person name="Li W."/>
            <person name="Chen H.Y."/>
            <person name="Chen S.E."/>
            <person name="Zhou L.G."/>
            <person name="Ni X.B."/>
            <person name="Tian J.H."/>
            <person name="Sheng Y."/>
            <person name="Liu T."/>
            <person name="Pan Y.S."/>
            <person name="Xia L.Y."/>
            <person name="Li J."/>
            <person name="Zhao F."/>
            <person name="Cao W.C."/>
        </authorList>
    </citation>
    <scope>NUCLEOTIDE SEQUENCE</scope>
    <source>
        <strain evidence="1">Rsan-2018</strain>
    </source>
</reference>
<protein>
    <submittedName>
        <fullName evidence="1">Uncharacterized protein</fullName>
    </submittedName>
</protein>
<keyword evidence="2" id="KW-1185">Reference proteome</keyword>
<comment type="caution">
    <text evidence="1">The sequence shown here is derived from an EMBL/GenBank/DDBJ whole genome shotgun (WGS) entry which is preliminary data.</text>
</comment>
<name>A0A9D4SQY2_RHISA</name>
<dbReference type="VEuPathDB" id="VectorBase:RSAN_036634"/>
<dbReference type="EMBL" id="JABSTV010001253">
    <property type="protein sequence ID" value="KAH7943329.1"/>
    <property type="molecule type" value="Genomic_DNA"/>
</dbReference>
<dbReference type="AlphaFoldDB" id="A0A9D4SQY2"/>
<evidence type="ECO:0000313" key="2">
    <source>
        <dbReference type="Proteomes" id="UP000821837"/>
    </source>
</evidence>